<dbReference type="InterPro" id="IPR003774">
    <property type="entry name" value="AlgH-like"/>
</dbReference>
<dbReference type="GO" id="GO:0005829">
    <property type="term" value="C:cytosol"/>
    <property type="evidence" value="ECO:0007669"/>
    <property type="project" value="TreeGrafter"/>
</dbReference>
<evidence type="ECO:0000256" key="1">
    <source>
        <dbReference type="ARBA" id="ARBA00009600"/>
    </source>
</evidence>
<dbReference type="Pfam" id="PF02622">
    <property type="entry name" value="DUF179"/>
    <property type="match status" value="1"/>
</dbReference>
<dbReference type="HAMAP" id="MF_00758">
    <property type="entry name" value="UPF0301"/>
    <property type="match status" value="1"/>
</dbReference>
<dbReference type="KEGG" id="ddz:DSYM_28720"/>
<dbReference type="AlphaFoldDB" id="A0A809R3J4"/>
<dbReference type="Gene3D" id="3.40.1740.10">
    <property type="entry name" value="VC0467-like"/>
    <property type="match status" value="1"/>
</dbReference>
<name>A0A809R3J4_9PROT</name>
<dbReference type="SUPFAM" id="SSF143456">
    <property type="entry name" value="VC0467-like"/>
    <property type="match status" value="1"/>
</dbReference>
<dbReference type="EMBL" id="AP021857">
    <property type="protein sequence ID" value="BBO22173.1"/>
    <property type="molecule type" value="Genomic_DNA"/>
</dbReference>
<dbReference type="Proteomes" id="UP000662914">
    <property type="component" value="Chromosome"/>
</dbReference>
<protein>
    <recommendedName>
        <fullName evidence="2">UPF0301 protein DSYM_28720</fullName>
    </recommendedName>
</protein>
<evidence type="ECO:0000313" key="3">
    <source>
        <dbReference type="EMBL" id="BBO22173.1"/>
    </source>
</evidence>
<gene>
    <name evidence="3" type="ORF">DSYM_28720</name>
</gene>
<dbReference type="NCBIfam" id="NF001266">
    <property type="entry name" value="PRK00228.1-1"/>
    <property type="match status" value="1"/>
</dbReference>
<dbReference type="PANTHER" id="PTHR30327">
    <property type="entry name" value="UNCHARACTERIZED PROTEIN YQGE"/>
    <property type="match status" value="1"/>
</dbReference>
<organism evidence="3 4">
    <name type="scientific">Candidatus Desulfobacillus denitrificans</name>
    <dbReference type="NCBI Taxonomy" id="2608985"/>
    <lineage>
        <taxon>Bacteria</taxon>
        <taxon>Pseudomonadati</taxon>
        <taxon>Pseudomonadota</taxon>
        <taxon>Betaproteobacteria</taxon>
        <taxon>Candidatus Desulfobacillus</taxon>
    </lineage>
</organism>
<comment type="similarity">
    <text evidence="1 2">Belongs to the UPF0301 (AlgH) family.</text>
</comment>
<accession>A0A809R3J4</accession>
<dbReference type="PANTHER" id="PTHR30327:SF1">
    <property type="entry name" value="UPF0301 PROTEIN YQGE"/>
    <property type="match status" value="1"/>
</dbReference>
<evidence type="ECO:0000256" key="2">
    <source>
        <dbReference type="HAMAP-Rule" id="MF_00758"/>
    </source>
</evidence>
<reference evidence="3" key="1">
    <citation type="journal article" name="DNA Res.">
        <title>The physiological potential of anammox bacteria as revealed by their core genome structure.</title>
        <authorList>
            <person name="Okubo T."/>
            <person name="Toyoda A."/>
            <person name="Fukuhara K."/>
            <person name="Uchiyama I."/>
            <person name="Harigaya Y."/>
            <person name="Kuroiwa M."/>
            <person name="Suzuki T."/>
            <person name="Murakami Y."/>
            <person name="Suwa Y."/>
            <person name="Takami H."/>
        </authorList>
    </citation>
    <scope>NUCLEOTIDE SEQUENCE</scope>
    <source>
        <strain evidence="3">317325-3</strain>
    </source>
</reference>
<proteinExistence type="inferred from homology"/>
<sequence>MVQQDVNLTHHFLIAMPAMVDPNFARTLTYICEHNDQGALGIVINRPLDMTLEALFERIDIPLEARRFASLPVMFGGPVQTDRGFVLHRPVGNWQATLPVKDELGLTSSRDILQSVGSAGEPEQFMVSLGYAGWAAGQLEYELTQNAWLTVAADAQVIFGLPPEERLPAAMQLLGFDLANLSDVAGHA</sequence>
<evidence type="ECO:0000313" key="4">
    <source>
        <dbReference type="Proteomes" id="UP000662914"/>
    </source>
</evidence>